<dbReference type="EC" id="2.4.1.-" evidence="3"/>
<dbReference type="Gene3D" id="3.40.50.2000">
    <property type="entry name" value="Glycogen Phosphorylase B"/>
    <property type="match status" value="2"/>
</dbReference>
<feature type="domain" description="Glycosyltransferase subfamily 4-like N-terminal" evidence="2">
    <location>
        <begin position="20"/>
        <end position="191"/>
    </location>
</feature>
<dbReference type="PANTHER" id="PTHR12526:SF638">
    <property type="entry name" value="SPORE COAT PROTEIN SA"/>
    <property type="match status" value="1"/>
</dbReference>
<dbReference type="InterPro" id="IPR001296">
    <property type="entry name" value="Glyco_trans_1"/>
</dbReference>
<dbReference type="GeneID" id="30412135"/>
<dbReference type="GO" id="GO:0016757">
    <property type="term" value="F:glycosyltransferase activity"/>
    <property type="evidence" value="ECO:0007669"/>
    <property type="project" value="UniProtKB-KW"/>
</dbReference>
<dbReference type="Pfam" id="PF13439">
    <property type="entry name" value="Glyco_transf_4"/>
    <property type="match status" value="1"/>
</dbReference>
<reference evidence="3 4" key="1">
    <citation type="submission" date="2016-08" db="EMBL/GenBank/DDBJ databases">
        <authorList>
            <person name="Seilhamer J.J."/>
        </authorList>
    </citation>
    <scope>NUCLEOTIDE SEQUENCE [LARGE SCALE GENOMIC DNA]</scope>
    <source>
        <strain evidence="3">Buetzberg</strain>
    </source>
</reference>
<dbReference type="OrthoDB" id="132546at2157"/>
<dbReference type="RefSeq" id="WP_071906970.1">
    <property type="nucleotide sequence ID" value="NZ_LT607756.1"/>
</dbReference>
<name>A0A1D3L2K7_9EURY</name>
<protein>
    <submittedName>
        <fullName evidence="3">N-acetyl-alpha-D-glucosaminyl L-malate synthase</fullName>
        <ecNumber evidence="3">2.4.1.-</ecNumber>
    </submittedName>
</protein>
<evidence type="ECO:0000259" key="2">
    <source>
        <dbReference type="Pfam" id="PF13439"/>
    </source>
</evidence>
<keyword evidence="4" id="KW-1185">Reference proteome</keyword>
<dbReference type="InterPro" id="IPR028098">
    <property type="entry name" value="Glyco_trans_4-like_N"/>
</dbReference>
<dbReference type="PATRIC" id="fig|129848.4.peg.1310"/>
<proteinExistence type="predicted"/>
<keyword evidence="3" id="KW-0808">Transferase</keyword>
<feature type="domain" description="Glycosyl transferase family 1" evidence="1">
    <location>
        <begin position="203"/>
        <end position="346"/>
    </location>
</feature>
<evidence type="ECO:0000313" key="4">
    <source>
        <dbReference type="Proteomes" id="UP000094707"/>
    </source>
</evidence>
<sequence>MKILIVQESDWIKRNPHQQHHLMERMVLRGHEVKIIDYPIDWKEDDGVRHRRRVIKGYHKIHEGADVEVVRPAILAVPVLIYPSLYLSHKHEIQRQIKEFKPDVIVGFGVVNTYLASKIARKERIPFVYYWIDVLHKLIPERGFHPLGKYMETVAIKNSQLVLTINQKLEEYVRNMGAVNTKVIDAGIDLEEFDPNLDGTPVRREYGIKDEDTVLFFMGFLYHFAGLKELALEFAKAEHPNLKLLIVGDGDAYSDLQKIVEENHLEDRVLLIGRKPYNEIPGFVAASDICILPAYPDEEIMQDIVPIKIYEYMAMGKPVITTELPGVMAEFGNENGITYVKKPEDVISRAFDIDVEVDGRKARKLAEGNDWEGIVDEFERTLKQL</sequence>
<dbReference type="STRING" id="118062.MCBB_1293"/>
<evidence type="ECO:0000259" key="1">
    <source>
        <dbReference type="Pfam" id="PF00534"/>
    </source>
</evidence>
<dbReference type="Pfam" id="PF00534">
    <property type="entry name" value="Glycos_transf_1"/>
    <property type="match status" value="1"/>
</dbReference>
<dbReference type="SUPFAM" id="SSF53756">
    <property type="entry name" value="UDP-Glycosyltransferase/glycogen phosphorylase"/>
    <property type="match status" value="1"/>
</dbReference>
<evidence type="ECO:0000313" key="3">
    <source>
        <dbReference type="EMBL" id="SCG85851.1"/>
    </source>
</evidence>
<keyword evidence="3" id="KW-0328">Glycosyltransferase</keyword>
<dbReference type="PANTHER" id="PTHR12526">
    <property type="entry name" value="GLYCOSYLTRANSFERASE"/>
    <property type="match status" value="1"/>
</dbReference>
<organism evidence="3 4">
    <name type="scientific">Methanobacterium congolense</name>
    <dbReference type="NCBI Taxonomy" id="118062"/>
    <lineage>
        <taxon>Archaea</taxon>
        <taxon>Methanobacteriati</taxon>
        <taxon>Methanobacteriota</taxon>
        <taxon>Methanomada group</taxon>
        <taxon>Methanobacteria</taxon>
        <taxon>Methanobacteriales</taxon>
        <taxon>Methanobacteriaceae</taxon>
        <taxon>Methanobacterium</taxon>
    </lineage>
</organism>
<accession>A0A1D3L2K7</accession>
<gene>
    <name evidence="3" type="primary">bshA</name>
    <name evidence="3" type="ORF">MCBB_1293</name>
</gene>
<dbReference type="AlphaFoldDB" id="A0A1D3L2K7"/>
<dbReference type="EMBL" id="LT607756">
    <property type="protein sequence ID" value="SCG85851.1"/>
    <property type="molecule type" value="Genomic_DNA"/>
</dbReference>
<dbReference type="Proteomes" id="UP000094707">
    <property type="component" value="Chromosome I"/>
</dbReference>
<dbReference type="KEGG" id="mcub:MCBB_1293"/>